<dbReference type="GO" id="GO:0016747">
    <property type="term" value="F:acyltransferase activity, transferring groups other than amino-acyl groups"/>
    <property type="evidence" value="ECO:0007669"/>
    <property type="project" value="InterPro"/>
</dbReference>
<comment type="caution">
    <text evidence="2">The sequence shown here is derived from an EMBL/GenBank/DDBJ whole genome shotgun (WGS) entry which is preliminary data.</text>
</comment>
<dbReference type="SUPFAM" id="SSF55729">
    <property type="entry name" value="Acyl-CoA N-acyltransferases (Nat)"/>
    <property type="match status" value="1"/>
</dbReference>
<dbReference type="AlphaFoldDB" id="A0A2G4YND9"/>
<dbReference type="EMBL" id="PDEM01000031">
    <property type="protein sequence ID" value="PHZ83832.1"/>
    <property type="molecule type" value="Genomic_DNA"/>
</dbReference>
<feature type="domain" description="N-acetyltransferase" evidence="1">
    <location>
        <begin position="5"/>
        <end position="182"/>
    </location>
</feature>
<gene>
    <name evidence="2" type="ORF">CRD36_15885</name>
</gene>
<dbReference type="InterPro" id="IPR000182">
    <property type="entry name" value="GNAT_dom"/>
</dbReference>
<dbReference type="PANTHER" id="PTHR41368">
    <property type="entry name" value="PROTEIN YGHO"/>
    <property type="match status" value="1"/>
</dbReference>
<organism evidence="2 3">
    <name type="scientific">Paremcibacter congregatus</name>
    <dbReference type="NCBI Taxonomy" id="2043170"/>
    <lineage>
        <taxon>Bacteria</taxon>
        <taxon>Pseudomonadati</taxon>
        <taxon>Pseudomonadota</taxon>
        <taxon>Alphaproteobacteria</taxon>
        <taxon>Emcibacterales</taxon>
        <taxon>Emcibacteraceae</taxon>
        <taxon>Paremcibacter</taxon>
    </lineage>
</organism>
<dbReference type="InParanoid" id="A0A2G4YND9"/>
<evidence type="ECO:0000313" key="3">
    <source>
        <dbReference type="Proteomes" id="UP000229730"/>
    </source>
</evidence>
<dbReference type="PROSITE" id="PS51186">
    <property type="entry name" value="GNAT"/>
    <property type="match status" value="1"/>
</dbReference>
<dbReference type="FunCoup" id="A0A2G4YND9">
    <property type="interactions" value="71"/>
</dbReference>
<keyword evidence="2" id="KW-0808">Transferase</keyword>
<evidence type="ECO:0000259" key="1">
    <source>
        <dbReference type="PROSITE" id="PS51186"/>
    </source>
</evidence>
<dbReference type="Gene3D" id="3.40.630.30">
    <property type="match status" value="1"/>
</dbReference>
<dbReference type="RefSeq" id="WP_099474929.1">
    <property type="nucleotide sequence ID" value="NZ_CP041025.1"/>
</dbReference>
<dbReference type="InterPro" id="IPR039968">
    <property type="entry name" value="BcerS-like"/>
</dbReference>
<protein>
    <submittedName>
        <fullName evidence="2">N-acetyltransferase</fullName>
    </submittedName>
</protein>
<evidence type="ECO:0000313" key="2">
    <source>
        <dbReference type="EMBL" id="PHZ83832.1"/>
    </source>
</evidence>
<keyword evidence="3" id="KW-1185">Reference proteome</keyword>
<dbReference type="Proteomes" id="UP000229730">
    <property type="component" value="Unassembled WGS sequence"/>
</dbReference>
<dbReference type="PANTHER" id="PTHR41368:SF1">
    <property type="entry name" value="PROTEIN YGHO"/>
    <property type="match status" value="1"/>
</dbReference>
<accession>A0A2G4YND9</accession>
<reference evidence="2 3" key="1">
    <citation type="submission" date="2017-10" db="EMBL/GenBank/DDBJ databases">
        <title>Frigbacter circumglobatus gen. nov. sp. nov., isolated from sediment cultured in situ.</title>
        <authorList>
            <person name="Zhao Z."/>
        </authorList>
    </citation>
    <scope>NUCLEOTIDE SEQUENCE [LARGE SCALE GENOMIC DNA]</scope>
    <source>
        <strain evidence="2 3">ZYL</strain>
    </source>
</reference>
<sequence>MTTTVLVKEVSTKQELKTFVALPAQLFKDDPNWVAPLTMERMEILDPKKNPYFEHARAKLWIAYENGVPVGRITAQVDDLVEKKYGEKIGHFGFFDCVNDQVVANALLDQAVEWLKSEGREKLIGPFSLSINEETGLLIEGFDTPPSLMMNHALPYYQELLDTYGLEKIKDLWAFYLKFDQEVLPPTIQKLITRSMRDGKVRLRKINMKNYEEDLKTILDIYNDAWADNWMALPFTKTELNKAVKDMKLLIREDFTYIAEYDGTPMAMMVTLPNLNEIIADMKGKLFPFGIFKLLWRLKLNPRYKTVRVPLMGVRKEFQNTAVGGAMAFALIEECRVSAAAAGCTHAELSWVLDENTRLSKMLETIGCWRYKKYRMFTKDL</sequence>
<proteinExistence type="predicted"/>
<name>A0A2G4YND9_9PROT</name>
<dbReference type="InterPro" id="IPR016181">
    <property type="entry name" value="Acyl_CoA_acyltransferase"/>
</dbReference>
<dbReference type="OrthoDB" id="9806005at2"/>